<keyword evidence="9" id="KW-1185">Reference proteome</keyword>
<dbReference type="GO" id="GO:0032993">
    <property type="term" value="C:protein-DNA complex"/>
    <property type="evidence" value="ECO:0007669"/>
    <property type="project" value="TreeGrafter"/>
</dbReference>
<dbReference type="SMART" id="SM00448">
    <property type="entry name" value="REC"/>
    <property type="match status" value="1"/>
</dbReference>
<dbReference type="Proteomes" id="UP000253941">
    <property type="component" value="Unassembled WGS sequence"/>
</dbReference>
<dbReference type="Pfam" id="PF00072">
    <property type="entry name" value="Response_reg"/>
    <property type="match status" value="1"/>
</dbReference>
<dbReference type="PROSITE" id="PS50110">
    <property type="entry name" value="RESPONSE_REGULATORY"/>
    <property type="match status" value="1"/>
</dbReference>
<keyword evidence="3 5" id="KW-0238">DNA-binding</keyword>
<feature type="domain" description="Response regulatory" evidence="6">
    <location>
        <begin position="8"/>
        <end position="123"/>
    </location>
</feature>
<dbReference type="PANTHER" id="PTHR48111:SF40">
    <property type="entry name" value="PHOSPHATE REGULON TRANSCRIPTIONAL REGULATORY PROTEIN PHOB"/>
    <property type="match status" value="1"/>
</dbReference>
<dbReference type="InterPro" id="IPR001789">
    <property type="entry name" value="Sig_transdc_resp-reg_receiver"/>
</dbReference>
<dbReference type="SUPFAM" id="SSF46894">
    <property type="entry name" value="C-terminal effector domain of the bipartite response regulators"/>
    <property type="match status" value="1"/>
</dbReference>
<dbReference type="InterPro" id="IPR039420">
    <property type="entry name" value="WalR-like"/>
</dbReference>
<dbReference type="GO" id="GO:0000156">
    <property type="term" value="F:phosphorelay response regulator activity"/>
    <property type="evidence" value="ECO:0007669"/>
    <property type="project" value="TreeGrafter"/>
</dbReference>
<dbReference type="SUPFAM" id="SSF52172">
    <property type="entry name" value="CheY-like"/>
    <property type="match status" value="1"/>
</dbReference>
<dbReference type="InterPro" id="IPR036388">
    <property type="entry name" value="WH-like_DNA-bd_sf"/>
</dbReference>
<dbReference type="Pfam" id="PF00486">
    <property type="entry name" value="Trans_reg_C"/>
    <property type="match status" value="1"/>
</dbReference>
<evidence type="ECO:0000256" key="1">
    <source>
        <dbReference type="ARBA" id="ARBA00022553"/>
    </source>
</evidence>
<dbReference type="InterPro" id="IPR001867">
    <property type="entry name" value="OmpR/PhoB-type_DNA-bd"/>
</dbReference>
<keyword evidence="2" id="KW-0902">Two-component regulatory system</keyword>
<dbReference type="Gene3D" id="3.40.50.2300">
    <property type="match status" value="1"/>
</dbReference>
<evidence type="ECO:0000313" key="8">
    <source>
        <dbReference type="EMBL" id="RDD63241.1"/>
    </source>
</evidence>
<keyword evidence="1 4" id="KW-0597">Phosphoprotein</keyword>
<evidence type="ECO:0000259" key="6">
    <source>
        <dbReference type="PROSITE" id="PS50110"/>
    </source>
</evidence>
<dbReference type="GO" id="GO:0006355">
    <property type="term" value="P:regulation of DNA-templated transcription"/>
    <property type="evidence" value="ECO:0007669"/>
    <property type="project" value="InterPro"/>
</dbReference>
<feature type="DNA-binding region" description="OmpR/PhoB-type" evidence="5">
    <location>
        <begin position="131"/>
        <end position="231"/>
    </location>
</feature>
<protein>
    <submittedName>
        <fullName evidence="8">DNA-binding response regulator</fullName>
    </submittedName>
</protein>
<evidence type="ECO:0000256" key="2">
    <source>
        <dbReference type="ARBA" id="ARBA00023012"/>
    </source>
</evidence>
<evidence type="ECO:0000256" key="5">
    <source>
        <dbReference type="PROSITE-ProRule" id="PRU01091"/>
    </source>
</evidence>
<reference evidence="8 9" key="1">
    <citation type="submission" date="2018-07" db="EMBL/GenBank/DDBJ databases">
        <title>Venubactetium sediminum gen. nov., sp. nov., isolated from a marine solar saltern.</title>
        <authorList>
            <person name="Wang S."/>
        </authorList>
    </citation>
    <scope>NUCLEOTIDE SEQUENCE [LARGE SCALE GENOMIC DNA]</scope>
    <source>
        <strain evidence="8 9">WD2A32</strain>
    </source>
</reference>
<accession>A0A369TD12</accession>
<dbReference type="CDD" id="cd00383">
    <property type="entry name" value="trans_reg_C"/>
    <property type="match status" value="1"/>
</dbReference>
<dbReference type="GO" id="GO:0005829">
    <property type="term" value="C:cytosol"/>
    <property type="evidence" value="ECO:0007669"/>
    <property type="project" value="TreeGrafter"/>
</dbReference>
<dbReference type="Gene3D" id="1.10.10.10">
    <property type="entry name" value="Winged helix-like DNA-binding domain superfamily/Winged helix DNA-binding domain"/>
    <property type="match status" value="1"/>
</dbReference>
<proteinExistence type="predicted"/>
<organism evidence="8 9">
    <name type="scientific">Ferruginivarius sediminum</name>
    <dbReference type="NCBI Taxonomy" id="2661937"/>
    <lineage>
        <taxon>Bacteria</taxon>
        <taxon>Pseudomonadati</taxon>
        <taxon>Pseudomonadota</taxon>
        <taxon>Alphaproteobacteria</taxon>
        <taxon>Rhodospirillales</taxon>
        <taxon>Rhodospirillaceae</taxon>
        <taxon>Ferruginivarius</taxon>
    </lineage>
</organism>
<name>A0A369TD12_9PROT</name>
<comment type="caution">
    <text evidence="8">The sequence shown here is derived from an EMBL/GenBank/DDBJ whole genome shotgun (WGS) entry which is preliminary data.</text>
</comment>
<dbReference type="InterPro" id="IPR011006">
    <property type="entry name" value="CheY-like_superfamily"/>
</dbReference>
<dbReference type="RefSeq" id="WP_114580497.1">
    <property type="nucleotide sequence ID" value="NZ_QPMH01000002.1"/>
</dbReference>
<feature type="domain" description="OmpR/PhoB-type" evidence="7">
    <location>
        <begin position="131"/>
        <end position="231"/>
    </location>
</feature>
<dbReference type="PANTHER" id="PTHR48111">
    <property type="entry name" value="REGULATOR OF RPOS"/>
    <property type="match status" value="1"/>
</dbReference>
<dbReference type="EMBL" id="QPMH01000002">
    <property type="protein sequence ID" value="RDD63241.1"/>
    <property type="molecule type" value="Genomic_DNA"/>
</dbReference>
<sequence length="231" mass="25617">MASTAGKHILLVDDDDSLRESLAEQLQLHEEFMASEAGTGSQGLEKAKQEHFDAILLDVGLPDMDGREVCRVMRRNGISCPIIMLTASESDADTILGLDAGANDYITKPFRLGVLLARLRAQMRQHEQSEDAVFTIGQYTFQPAAKVLIENASGRKIRLTEKETAILKYLYRSGEKTVGRETLLGEVWGYNAGVTTHTLETHVYRLRQKIENDPSNATLLITEPGGYRLVP</sequence>
<dbReference type="PROSITE" id="PS51755">
    <property type="entry name" value="OMPR_PHOB"/>
    <property type="match status" value="1"/>
</dbReference>
<evidence type="ECO:0000256" key="3">
    <source>
        <dbReference type="ARBA" id="ARBA00023125"/>
    </source>
</evidence>
<gene>
    <name evidence="8" type="ORF">DRB17_01970</name>
</gene>
<dbReference type="InterPro" id="IPR016032">
    <property type="entry name" value="Sig_transdc_resp-reg_C-effctor"/>
</dbReference>
<dbReference type="AlphaFoldDB" id="A0A369TD12"/>
<dbReference type="SMART" id="SM00862">
    <property type="entry name" value="Trans_reg_C"/>
    <property type="match status" value="1"/>
</dbReference>
<dbReference type="GO" id="GO:0000976">
    <property type="term" value="F:transcription cis-regulatory region binding"/>
    <property type="evidence" value="ECO:0007669"/>
    <property type="project" value="TreeGrafter"/>
</dbReference>
<dbReference type="CDD" id="cd17574">
    <property type="entry name" value="REC_OmpR"/>
    <property type="match status" value="1"/>
</dbReference>
<evidence type="ECO:0000259" key="7">
    <source>
        <dbReference type="PROSITE" id="PS51755"/>
    </source>
</evidence>
<evidence type="ECO:0000256" key="4">
    <source>
        <dbReference type="PROSITE-ProRule" id="PRU00169"/>
    </source>
</evidence>
<feature type="modified residue" description="4-aspartylphosphate" evidence="4">
    <location>
        <position position="58"/>
    </location>
</feature>
<evidence type="ECO:0000313" key="9">
    <source>
        <dbReference type="Proteomes" id="UP000253941"/>
    </source>
</evidence>